<evidence type="ECO:0000259" key="1">
    <source>
        <dbReference type="Pfam" id="PF00004"/>
    </source>
</evidence>
<dbReference type="InterPro" id="IPR003959">
    <property type="entry name" value="ATPase_AAA_core"/>
</dbReference>
<evidence type="ECO:0000313" key="2">
    <source>
        <dbReference type="EMBL" id="SDC10173.1"/>
    </source>
</evidence>
<accession>A0A1G6IUS4</accession>
<reference evidence="2 3" key="1">
    <citation type="submission" date="2016-10" db="EMBL/GenBank/DDBJ databases">
        <authorList>
            <person name="Varghese N."/>
            <person name="Submissions S."/>
        </authorList>
    </citation>
    <scope>NUCLEOTIDE SEQUENCE [LARGE SCALE GENOMIC DNA]</scope>
    <source>
        <strain evidence="2 3">WG10</strain>
    </source>
</reference>
<proteinExistence type="predicted"/>
<sequence length="152" mass="18598">MSQINFISFLKNQNTERYKTIIIYSKPLLGKTTFAKQYAKKINAKYIDFLDYVVEREDLKNKIDRFYSEDLKSILKKIEKTKEDYIFIDNFDFILNIWPKKDLEGFLNIVEKYHSKKTIIFFVQERKFLKKRNIYNTYGQNRIINIYKLKQF</sequence>
<organism evidence="2 3">
    <name type="scientific">Halanaerobium congolense</name>
    <dbReference type="NCBI Taxonomy" id="54121"/>
    <lineage>
        <taxon>Bacteria</taxon>
        <taxon>Bacillati</taxon>
        <taxon>Bacillota</taxon>
        <taxon>Clostridia</taxon>
        <taxon>Halanaerobiales</taxon>
        <taxon>Halanaerobiaceae</taxon>
        <taxon>Halanaerobium</taxon>
    </lineage>
</organism>
<dbReference type="Pfam" id="PF00004">
    <property type="entry name" value="AAA"/>
    <property type="match status" value="1"/>
</dbReference>
<dbReference type="SUPFAM" id="SSF52540">
    <property type="entry name" value="P-loop containing nucleoside triphosphate hydrolases"/>
    <property type="match status" value="1"/>
</dbReference>
<dbReference type="Proteomes" id="UP000324896">
    <property type="component" value="Unassembled WGS sequence"/>
</dbReference>
<name>A0A1G6IUS4_9FIRM</name>
<dbReference type="InterPro" id="IPR027417">
    <property type="entry name" value="P-loop_NTPase"/>
</dbReference>
<dbReference type="EMBL" id="FMYT01000002">
    <property type="protein sequence ID" value="SDC10173.1"/>
    <property type="molecule type" value="Genomic_DNA"/>
</dbReference>
<dbReference type="RefSeq" id="WP_149796607.1">
    <property type="nucleotide sequence ID" value="NZ_FMYT01000002.1"/>
</dbReference>
<protein>
    <submittedName>
        <fullName evidence="2">AAA domain-containing protein</fullName>
    </submittedName>
</protein>
<evidence type="ECO:0000313" key="3">
    <source>
        <dbReference type="Proteomes" id="UP000324896"/>
    </source>
</evidence>
<dbReference type="Gene3D" id="3.40.50.300">
    <property type="entry name" value="P-loop containing nucleotide triphosphate hydrolases"/>
    <property type="match status" value="1"/>
</dbReference>
<feature type="domain" description="ATPase AAA-type core" evidence="1">
    <location>
        <begin position="22"/>
        <end position="115"/>
    </location>
</feature>
<dbReference type="AlphaFoldDB" id="A0A1G6IUS4"/>
<dbReference type="GO" id="GO:0016887">
    <property type="term" value="F:ATP hydrolysis activity"/>
    <property type="evidence" value="ECO:0007669"/>
    <property type="project" value="InterPro"/>
</dbReference>
<gene>
    <name evidence="2" type="ORF">SAMN04488597_10290</name>
</gene>
<dbReference type="GO" id="GO:0005524">
    <property type="term" value="F:ATP binding"/>
    <property type="evidence" value="ECO:0007669"/>
    <property type="project" value="InterPro"/>
</dbReference>